<sequence length="168" mass="19069">MAIQGVLLFVFLFHFSTAYLKWADYCEAIKMDDHSTFLPERLESKGNFETKGGDEEINEFFEDPNPSLTETVALLEVIESQLTASEKARRCDTRSLRAPFFNPDFPVAPTCAQICARCFPGSIALCVQRRPKLDLMRTCLCTYNSQSPISGAVFSFRHDKRVEQLLRG</sequence>
<protein>
    <submittedName>
        <fullName evidence="3">Uncharacterized protein</fullName>
    </submittedName>
</protein>
<dbReference type="WBParaSite" id="MBELARI_LOCUS10246">
    <property type="protein sequence ID" value="MBELARI_LOCUS10246"/>
    <property type="gene ID" value="MBELARI_LOCUS10246"/>
</dbReference>
<evidence type="ECO:0000313" key="3">
    <source>
        <dbReference type="WBParaSite" id="MBELARI_LOCUS10246"/>
    </source>
</evidence>
<dbReference type="Proteomes" id="UP000887575">
    <property type="component" value="Unassembled WGS sequence"/>
</dbReference>
<evidence type="ECO:0000313" key="2">
    <source>
        <dbReference type="Proteomes" id="UP000887575"/>
    </source>
</evidence>
<organism evidence="2 3">
    <name type="scientific">Mesorhabditis belari</name>
    <dbReference type="NCBI Taxonomy" id="2138241"/>
    <lineage>
        <taxon>Eukaryota</taxon>
        <taxon>Metazoa</taxon>
        <taxon>Ecdysozoa</taxon>
        <taxon>Nematoda</taxon>
        <taxon>Chromadorea</taxon>
        <taxon>Rhabditida</taxon>
        <taxon>Rhabditina</taxon>
        <taxon>Rhabditomorpha</taxon>
        <taxon>Rhabditoidea</taxon>
        <taxon>Rhabditidae</taxon>
        <taxon>Mesorhabditinae</taxon>
        <taxon>Mesorhabditis</taxon>
    </lineage>
</organism>
<accession>A0AAF3J1G2</accession>
<name>A0AAF3J1G2_9BILA</name>
<proteinExistence type="predicted"/>
<keyword evidence="1" id="KW-0732">Signal</keyword>
<reference evidence="3" key="1">
    <citation type="submission" date="2024-02" db="UniProtKB">
        <authorList>
            <consortium name="WormBaseParasite"/>
        </authorList>
    </citation>
    <scope>IDENTIFICATION</scope>
</reference>
<evidence type="ECO:0000256" key="1">
    <source>
        <dbReference type="SAM" id="SignalP"/>
    </source>
</evidence>
<keyword evidence="2" id="KW-1185">Reference proteome</keyword>
<feature type="signal peptide" evidence="1">
    <location>
        <begin position="1"/>
        <end position="18"/>
    </location>
</feature>
<dbReference type="AlphaFoldDB" id="A0AAF3J1G2"/>
<feature type="chain" id="PRO_5042246078" evidence="1">
    <location>
        <begin position="19"/>
        <end position="168"/>
    </location>
</feature>